<dbReference type="Proteomes" id="UP000590740">
    <property type="component" value="Unassembled WGS sequence"/>
</dbReference>
<keyword evidence="3" id="KW-1185">Reference proteome</keyword>
<protein>
    <submittedName>
        <fullName evidence="2">Uncharacterized protein</fullName>
    </submittedName>
</protein>
<reference evidence="2 3" key="1">
    <citation type="submission" date="2020-08" db="EMBL/GenBank/DDBJ databases">
        <title>Genomic Encyclopedia of Type Strains, Phase IV (KMG-IV): sequencing the most valuable type-strain genomes for metagenomic binning, comparative biology and taxonomic classification.</title>
        <authorList>
            <person name="Goeker M."/>
        </authorList>
    </citation>
    <scope>NUCLEOTIDE SEQUENCE [LARGE SCALE GENOMIC DNA]</scope>
    <source>
        <strain evidence="2 3">DSM 12252</strain>
    </source>
</reference>
<accession>A0A7W8DJP7</accession>
<feature type="region of interest" description="Disordered" evidence="1">
    <location>
        <begin position="64"/>
        <end position="92"/>
    </location>
</feature>
<organism evidence="2 3">
    <name type="scientific">Prosthecobacter vanneervenii</name>
    <dbReference type="NCBI Taxonomy" id="48466"/>
    <lineage>
        <taxon>Bacteria</taxon>
        <taxon>Pseudomonadati</taxon>
        <taxon>Verrucomicrobiota</taxon>
        <taxon>Verrucomicrobiia</taxon>
        <taxon>Verrucomicrobiales</taxon>
        <taxon>Verrucomicrobiaceae</taxon>
        <taxon>Prosthecobacter</taxon>
    </lineage>
</organism>
<feature type="compositionally biased region" description="Low complexity" evidence="1">
    <location>
        <begin position="65"/>
        <end position="92"/>
    </location>
</feature>
<evidence type="ECO:0000313" key="3">
    <source>
        <dbReference type="Proteomes" id="UP000590740"/>
    </source>
</evidence>
<proteinExistence type="predicted"/>
<evidence type="ECO:0000313" key="2">
    <source>
        <dbReference type="EMBL" id="MBB5032374.1"/>
    </source>
</evidence>
<dbReference type="AlphaFoldDB" id="A0A7W8DJP7"/>
<name>A0A7W8DJP7_9BACT</name>
<feature type="region of interest" description="Disordered" evidence="1">
    <location>
        <begin position="1"/>
        <end position="44"/>
    </location>
</feature>
<dbReference type="RefSeq" id="WP_184339302.1">
    <property type="nucleotide sequence ID" value="NZ_JACHIG010000003.1"/>
</dbReference>
<feature type="compositionally biased region" description="Basic and acidic residues" evidence="1">
    <location>
        <begin position="24"/>
        <end position="37"/>
    </location>
</feature>
<sequence>MAAPQRTDGRRDLDGDGDIDLADDPVRDLDHNGRIEGEDREEMDVDADLDIDATDRALAEKKSVGAALGMAKAGQAAQQGKAQGMQQAPKVR</sequence>
<evidence type="ECO:0000256" key="1">
    <source>
        <dbReference type="SAM" id="MobiDB-lite"/>
    </source>
</evidence>
<dbReference type="EMBL" id="JACHIG010000003">
    <property type="protein sequence ID" value="MBB5032374.1"/>
    <property type="molecule type" value="Genomic_DNA"/>
</dbReference>
<comment type="caution">
    <text evidence="2">The sequence shown here is derived from an EMBL/GenBank/DDBJ whole genome shotgun (WGS) entry which is preliminary data.</text>
</comment>
<gene>
    <name evidence="2" type="ORF">HNQ65_001951</name>
</gene>